<dbReference type="InterPro" id="IPR010994">
    <property type="entry name" value="RuvA_2-like"/>
</dbReference>
<dbReference type="Gene3D" id="1.10.150.320">
    <property type="entry name" value="Photosystem II 12 kDa extrinsic protein"/>
    <property type="match status" value="1"/>
</dbReference>
<gene>
    <name evidence="4" type="ORF">DFR71_5510</name>
</gene>
<dbReference type="SMART" id="SM00278">
    <property type="entry name" value="HhH1"/>
    <property type="match status" value="2"/>
</dbReference>
<dbReference type="PANTHER" id="PTHR21180:SF32">
    <property type="entry name" value="ENDONUCLEASE_EXONUCLEASE_PHOSPHATASE FAMILY DOMAIN-CONTAINING PROTEIN 1"/>
    <property type="match status" value="1"/>
</dbReference>
<dbReference type="Proteomes" id="UP000294856">
    <property type="component" value="Unassembled WGS sequence"/>
</dbReference>
<protein>
    <submittedName>
        <fullName evidence="4">Competence ComEA-like helix-hairpin-helix protein</fullName>
    </submittedName>
</protein>
<evidence type="ECO:0000256" key="1">
    <source>
        <dbReference type="SAM" id="MobiDB-lite"/>
    </source>
</evidence>
<keyword evidence="5" id="KW-1185">Reference proteome</keyword>
<dbReference type="Pfam" id="PF10531">
    <property type="entry name" value="SLBB"/>
    <property type="match status" value="1"/>
</dbReference>
<reference evidence="4 5" key="1">
    <citation type="submission" date="2019-03" db="EMBL/GenBank/DDBJ databases">
        <title>Genomic Encyclopedia of Type Strains, Phase IV (KMG-IV): sequencing the most valuable type-strain genomes for metagenomic binning, comparative biology and taxonomic classification.</title>
        <authorList>
            <person name="Goeker M."/>
        </authorList>
    </citation>
    <scope>NUCLEOTIDE SEQUENCE [LARGE SCALE GENOMIC DNA]</scope>
    <source>
        <strain evidence="4 5">DSM 44684</strain>
    </source>
</reference>
<feature type="domain" description="Helix-hairpin-helix DNA-binding motif class 1" evidence="3">
    <location>
        <begin position="370"/>
        <end position="389"/>
    </location>
</feature>
<dbReference type="Pfam" id="PF12836">
    <property type="entry name" value="HHH_3"/>
    <property type="match status" value="1"/>
</dbReference>
<dbReference type="InterPro" id="IPR019554">
    <property type="entry name" value="Soluble_ligand-bd"/>
</dbReference>
<evidence type="ECO:0000313" key="5">
    <source>
        <dbReference type="Proteomes" id="UP000294856"/>
    </source>
</evidence>
<dbReference type="InterPro" id="IPR003583">
    <property type="entry name" value="Hlx-hairpin-Hlx_DNA-bd_motif"/>
</dbReference>
<sequence>MGARYLFGQSRFWLRRPLAGELSTGSELSTGFFEGQVGSGLPGRRLPSVAAMSRHEEHERVRQRLGGLAVREGPRPGSQARRASGMEADDSAARLGHGEGHWDDDELAPAAGRVDAVQTPEWLDDGGSGRRNRMVPERFRGARLDPGRRGALVLGLVGVIAVVLTGVMVLRDQPVARAVPPVPVLRAENVAVQPGPTAVVAAVSGQGPSPSADIVVSVVGLVERAGLHRLPEGSRIADAVDRAGGIRAGADLAGLNLAQRLADGDQVIVGTTDPQSGQPRLGSIMIGAGRAPAPLPGAAGSNTAGSNTVSSKQSGASVASAGAVGSPGNSPLDLNTATEAELDALPGVGPITAKAILAWRTTNGRFTDVAQLGEVDGIGPARLARLRDLVTT</sequence>
<dbReference type="InterPro" id="IPR051675">
    <property type="entry name" value="Endo/Exo/Phosphatase_dom_1"/>
</dbReference>
<feature type="transmembrane region" description="Helical" evidence="2">
    <location>
        <begin position="150"/>
        <end position="170"/>
    </location>
</feature>
<dbReference type="GO" id="GO:0003677">
    <property type="term" value="F:DNA binding"/>
    <property type="evidence" value="ECO:0007669"/>
    <property type="project" value="InterPro"/>
</dbReference>
<dbReference type="AlphaFoldDB" id="A0A4R1FI04"/>
<keyword evidence="2" id="KW-1133">Transmembrane helix</keyword>
<dbReference type="GO" id="GO:0015627">
    <property type="term" value="C:type II protein secretion system complex"/>
    <property type="evidence" value="ECO:0007669"/>
    <property type="project" value="TreeGrafter"/>
</dbReference>
<keyword evidence="2" id="KW-0812">Transmembrane</keyword>
<comment type="caution">
    <text evidence="4">The sequence shown here is derived from an EMBL/GenBank/DDBJ whole genome shotgun (WGS) entry which is preliminary data.</text>
</comment>
<name>A0A4R1FI04_9NOCA</name>
<evidence type="ECO:0000256" key="2">
    <source>
        <dbReference type="SAM" id="Phobius"/>
    </source>
</evidence>
<feature type="region of interest" description="Disordered" evidence="1">
    <location>
        <begin position="292"/>
        <end position="313"/>
    </location>
</feature>
<accession>A0A4R1FI04</accession>
<proteinExistence type="predicted"/>
<organism evidence="4 5">
    <name type="scientific">Nocardia alba</name>
    <dbReference type="NCBI Taxonomy" id="225051"/>
    <lineage>
        <taxon>Bacteria</taxon>
        <taxon>Bacillati</taxon>
        <taxon>Actinomycetota</taxon>
        <taxon>Actinomycetes</taxon>
        <taxon>Mycobacteriales</taxon>
        <taxon>Nocardiaceae</taxon>
        <taxon>Nocardia</taxon>
    </lineage>
</organism>
<dbReference type="GO" id="GO:0006281">
    <property type="term" value="P:DNA repair"/>
    <property type="evidence" value="ECO:0007669"/>
    <property type="project" value="InterPro"/>
</dbReference>
<dbReference type="EMBL" id="SMFR01000005">
    <property type="protein sequence ID" value="TCJ93660.1"/>
    <property type="molecule type" value="Genomic_DNA"/>
</dbReference>
<dbReference type="PANTHER" id="PTHR21180">
    <property type="entry name" value="ENDONUCLEASE/EXONUCLEASE/PHOSPHATASE FAMILY DOMAIN-CONTAINING PROTEIN 1"/>
    <property type="match status" value="1"/>
</dbReference>
<evidence type="ECO:0000259" key="3">
    <source>
        <dbReference type="SMART" id="SM00278"/>
    </source>
</evidence>
<feature type="domain" description="Helix-hairpin-helix DNA-binding motif class 1" evidence="3">
    <location>
        <begin position="340"/>
        <end position="359"/>
    </location>
</feature>
<evidence type="ECO:0000313" key="4">
    <source>
        <dbReference type="EMBL" id="TCJ93660.1"/>
    </source>
</evidence>
<dbReference type="SUPFAM" id="SSF47781">
    <property type="entry name" value="RuvA domain 2-like"/>
    <property type="match status" value="1"/>
</dbReference>
<dbReference type="STRING" id="1210063.GCA_001612665_05038"/>
<dbReference type="GO" id="GO:0015628">
    <property type="term" value="P:protein secretion by the type II secretion system"/>
    <property type="evidence" value="ECO:0007669"/>
    <property type="project" value="TreeGrafter"/>
</dbReference>
<keyword evidence="2" id="KW-0472">Membrane</keyword>